<feature type="transmembrane region" description="Helical" evidence="1">
    <location>
        <begin position="6"/>
        <end position="30"/>
    </location>
</feature>
<evidence type="ECO:0008006" key="4">
    <source>
        <dbReference type="Google" id="ProtNLM"/>
    </source>
</evidence>
<protein>
    <recommendedName>
        <fullName evidence="4">H(+)-exporting diphosphatase</fullName>
    </recommendedName>
</protein>
<name>A0A3R7GQW2_9STRA</name>
<proteinExistence type="predicted"/>
<keyword evidence="1" id="KW-1133">Transmembrane helix</keyword>
<gene>
    <name evidence="2" type="ORF">BBI17_009923</name>
</gene>
<comment type="caution">
    <text evidence="2">The sequence shown here is derived from an EMBL/GenBank/DDBJ whole genome shotgun (WGS) entry which is preliminary data.</text>
</comment>
<dbReference type="EMBL" id="MAYM02000923">
    <property type="protein sequence ID" value="RLN31730.1"/>
    <property type="molecule type" value="Genomic_DNA"/>
</dbReference>
<sequence>MDNICVLFSPCVLPMVLIMSMIGVVTSLFLKNLDSVRKAIAMYIYSLPAETTETGGLPVYTKVASGEGIEGKDDVDAVSTASEATASSKVV</sequence>
<evidence type="ECO:0000313" key="2">
    <source>
        <dbReference type="EMBL" id="RLN31730.1"/>
    </source>
</evidence>
<keyword evidence="1" id="KW-0812">Transmembrane</keyword>
<keyword evidence="1" id="KW-0472">Membrane</keyword>
<reference evidence="2 3" key="1">
    <citation type="submission" date="2018-07" db="EMBL/GenBank/DDBJ databases">
        <title>Genome sequencing of oomycete isolates from Chile give support for New Zealand origin for Phytophthora kernoviae and make available the first Nothophytophthora sp. genome.</title>
        <authorList>
            <person name="Studholme D.J."/>
            <person name="Sanfuentes E."/>
            <person name="Panda P."/>
            <person name="Hill R."/>
            <person name="Sambles C."/>
            <person name="Grant M."/>
            <person name="Williams N.M."/>
            <person name="Mcdougal R.L."/>
        </authorList>
    </citation>
    <scope>NUCLEOTIDE SEQUENCE [LARGE SCALE GENOMIC DNA]</scope>
    <source>
        <strain evidence="2">Chile2</strain>
    </source>
</reference>
<evidence type="ECO:0000313" key="3">
    <source>
        <dbReference type="Proteomes" id="UP000285883"/>
    </source>
</evidence>
<accession>A0A3R7GQW2</accession>
<dbReference type="Proteomes" id="UP000285883">
    <property type="component" value="Unassembled WGS sequence"/>
</dbReference>
<organism evidence="2 3">
    <name type="scientific">Phytophthora kernoviae</name>
    <dbReference type="NCBI Taxonomy" id="325452"/>
    <lineage>
        <taxon>Eukaryota</taxon>
        <taxon>Sar</taxon>
        <taxon>Stramenopiles</taxon>
        <taxon>Oomycota</taxon>
        <taxon>Peronosporomycetes</taxon>
        <taxon>Peronosporales</taxon>
        <taxon>Peronosporaceae</taxon>
        <taxon>Phytophthora</taxon>
    </lineage>
</organism>
<evidence type="ECO:0000256" key="1">
    <source>
        <dbReference type="SAM" id="Phobius"/>
    </source>
</evidence>
<dbReference type="AlphaFoldDB" id="A0A3R7GQW2"/>